<accession>A0A367VFS7</accession>
<comment type="caution">
    <text evidence="1">The sequence shown here is derived from an EMBL/GenBank/DDBJ whole genome shotgun (WGS) entry which is preliminary data.</text>
</comment>
<protein>
    <submittedName>
        <fullName evidence="1">Uncharacterized protein</fullName>
    </submittedName>
</protein>
<sequence>MRQSTAPTWTTSSRKDMWLGLLGRLNSPDRSFQDFLEEYAIEGEITLARRDVREIFAQDASKGVIASIIWSHERGIRVNALSLLVRDMPTLVTLMSISDFGNDELNELLAQPGISVPTASKMLSACGKTYCGMPAAIIDDTIIQAIESASFAADFPNVAKLRAKSRSRPVPYYQAYLRDVFDICENHDLEPDMVDRYLAEHALDDMASDIELASA</sequence>
<organism evidence="1 2">
    <name type="scientific">Thalassospira profundimaris</name>
    <dbReference type="NCBI Taxonomy" id="502049"/>
    <lineage>
        <taxon>Bacteria</taxon>
        <taxon>Pseudomonadati</taxon>
        <taxon>Pseudomonadota</taxon>
        <taxon>Alphaproteobacteria</taxon>
        <taxon>Rhodospirillales</taxon>
        <taxon>Thalassospiraceae</taxon>
        <taxon>Thalassospira</taxon>
    </lineage>
</organism>
<name>A0A367VFS7_9PROT</name>
<evidence type="ECO:0000313" key="1">
    <source>
        <dbReference type="EMBL" id="RCK24047.1"/>
    </source>
</evidence>
<dbReference type="Proteomes" id="UP000253061">
    <property type="component" value="Unassembled WGS sequence"/>
</dbReference>
<gene>
    <name evidence="1" type="ORF">TH6_04830</name>
</gene>
<dbReference type="AlphaFoldDB" id="A0A367VFS7"/>
<proteinExistence type="predicted"/>
<dbReference type="EMBL" id="JPWB01000002">
    <property type="protein sequence ID" value="RCK24047.1"/>
    <property type="molecule type" value="Genomic_DNA"/>
</dbReference>
<reference evidence="1 2" key="1">
    <citation type="submission" date="2014-07" db="EMBL/GenBank/DDBJ databases">
        <title>Draft genome sequence of Thalassospira profundimaris R8-17.</title>
        <authorList>
            <person name="Lai Q."/>
            <person name="Shao Z."/>
        </authorList>
    </citation>
    <scope>NUCLEOTIDE SEQUENCE [LARGE SCALE GENOMIC DNA]</scope>
    <source>
        <strain evidence="1 2">R8-17</strain>
    </source>
</reference>
<evidence type="ECO:0000313" key="2">
    <source>
        <dbReference type="Proteomes" id="UP000253061"/>
    </source>
</evidence>